<feature type="region of interest" description="Disordered" evidence="1">
    <location>
        <begin position="143"/>
        <end position="174"/>
    </location>
</feature>
<organism evidence="2 3">
    <name type="scientific">Lolium multiflorum</name>
    <name type="common">Italian ryegrass</name>
    <name type="synonym">Lolium perenne subsp. multiflorum</name>
    <dbReference type="NCBI Taxonomy" id="4521"/>
    <lineage>
        <taxon>Eukaryota</taxon>
        <taxon>Viridiplantae</taxon>
        <taxon>Streptophyta</taxon>
        <taxon>Embryophyta</taxon>
        <taxon>Tracheophyta</taxon>
        <taxon>Spermatophyta</taxon>
        <taxon>Magnoliopsida</taxon>
        <taxon>Liliopsida</taxon>
        <taxon>Poales</taxon>
        <taxon>Poaceae</taxon>
        <taxon>BOP clade</taxon>
        <taxon>Pooideae</taxon>
        <taxon>Poodae</taxon>
        <taxon>Poeae</taxon>
        <taxon>Poeae Chloroplast Group 2 (Poeae type)</taxon>
        <taxon>Loliodinae</taxon>
        <taxon>Loliinae</taxon>
        <taxon>Lolium</taxon>
    </lineage>
</organism>
<gene>
    <name evidence="2" type="ORF">QYE76_013972</name>
</gene>
<keyword evidence="3" id="KW-1185">Reference proteome</keyword>
<dbReference type="AlphaFoldDB" id="A0AAD8U432"/>
<feature type="region of interest" description="Disordered" evidence="1">
    <location>
        <begin position="1"/>
        <end position="27"/>
    </location>
</feature>
<evidence type="ECO:0000313" key="2">
    <source>
        <dbReference type="EMBL" id="KAK1697275.1"/>
    </source>
</evidence>
<evidence type="ECO:0000256" key="1">
    <source>
        <dbReference type="SAM" id="MobiDB-lite"/>
    </source>
</evidence>
<evidence type="ECO:0000313" key="3">
    <source>
        <dbReference type="Proteomes" id="UP001231189"/>
    </source>
</evidence>
<proteinExistence type="predicted"/>
<reference evidence="2" key="1">
    <citation type="submission" date="2023-07" db="EMBL/GenBank/DDBJ databases">
        <title>A chromosome-level genome assembly of Lolium multiflorum.</title>
        <authorList>
            <person name="Chen Y."/>
            <person name="Copetti D."/>
            <person name="Kolliker R."/>
            <person name="Studer B."/>
        </authorList>
    </citation>
    <scope>NUCLEOTIDE SEQUENCE</scope>
    <source>
        <strain evidence="2">02402/16</strain>
        <tissue evidence="2">Leaf</tissue>
    </source>
</reference>
<feature type="compositionally biased region" description="Acidic residues" evidence="1">
    <location>
        <begin position="162"/>
        <end position="174"/>
    </location>
</feature>
<dbReference type="EMBL" id="JAUUTY010000001">
    <property type="protein sequence ID" value="KAK1697275.1"/>
    <property type="molecule type" value="Genomic_DNA"/>
</dbReference>
<accession>A0AAD8U432</accession>
<sequence length="327" mass="37763">METRSRSRSKDTREATPRDRLRHDGKRYVTEGEVKNIRYRPLSDHLLNKYVSQYSQHRRSSNDDDRDRLAGEARRHRWHDRGEEEYERRAKEKLREQDDEDRHWDCPFFRHCWDSGMSRLPTIGNCPECNQKKKEAANVSVFKRLGPLPPQSKRAESPRMEDLEDSEDEGEEEEDRSYLRAVAALVAALSALLPAGSSALLRAAGRPRCPHPPRRAAVCRCRSLRFPGQGANRLGRLVERSLSPSVKDLSSSHWTEKSWLDSSPASMARRVFAAWTSFWFGSGVGSREEEDWVERSDETEEEEDMVAQEGFWSANAKGMRKQTVWSG</sequence>
<name>A0AAD8U432_LOLMU</name>
<dbReference type="Proteomes" id="UP001231189">
    <property type="component" value="Unassembled WGS sequence"/>
</dbReference>
<comment type="caution">
    <text evidence="2">The sequence shown here is derived from an EMBL/GenBank/DDBJ whole genome shotgun (WGS) entry which is preliminary data.</text>
</comment>
<protein>
    <submittedName>
        <fullName evidence="2">Uncharacterized protein</fullName>
    </submittedName>
</protein>